<dbReference type="OrthoDB" id="3045089at2759"/>
<dbReference type="PANTHER" id="PTHR38886:SF1">
    <property type="entry name" value="NACHT-NTPASE AND P-LOOP NTPASES N-TERMINAL DOMAIN-CONTAINING PROTEIN"/>
    <property type="match status" value="1"/>
</dbReference>
<reference evidence="3 4" key="1">
    <citation type="submission" date="2018-05" db="EMBL/GenBank/DDBJ databases">
        <title>Whole genome sequencing for identification of molecular markers to develop diagnostic detection tools for the regulated plant pathogen Lachnellula willkommii.</title>
        <authorList>
            <person name="Giroux E."/>
            <person name="Bilodeau G."/>
        </authorList>
    </citation>
    <scope>NUCLEOTIDE SEQUENCE [LARGE SCALE GENOMIC DNA]</scope>
    <source>
        <strain evidence="3 4">CBS 625.97</strain>
    </source>
</reference>
<dbReference type="InterPro" id="IPR054464">
    <property type="entry name" value="ULD_fung"/>
</dbReference>
<dbReference type="Proteomes" id="UP000481288">
    <property type="component" value="Unassembled WGS sequence"/>
</dbReference>
<dbReference type="Pfam" id="PF17111">
    <property type="entry name" value="PigL_N"/>
    <property type="match status" value="1"/>
</dbReference>
<comment type="caution">
    <text evidence="3">The sequence shown here is derived from an EMBL/GenBank/DDBJ whole genome shotgun (WGS) entry which is preliminary data.</text>
</comment>
<evidence type="ECO:0000259" key="1">
    <source>
        <dbReference type="Pfam" id="PF17111"/>
    </source>
</evidence>
<dbReference type="Pfam" id="PF22893">
    <property type="entry name" value="ULD_2"/>
    <property type="match status" value="1"/>
</dbReference>
<sequence length="313" mass="35820">MSAGFGFSVGDVLKAIELVSTVIDALRSSGRAGAEYRELVSQLLSLETALFQVKNFEFEESQYAEVVALRQASIQCRRTIDAFWNKAKKYQPHLGVSGDARATGVKDGWMRIKWKICKKDDVSRFKADLIGHTQSMLLLLATIQRSTSKVHEQRQDIRQRTIAARFQEGRINIKVFQIVLQIQEIINRVPAQIERQQPVYLIDTLGKESPFHLEFALISVLKLNFKKFGSAPRKIDRGEFAMQDSITKRNIDINRDWEVCFHPEQHINMSLVFSTDEYGGKIFGCPRCYKIAEAEAKAHTGYVILDLFIKWFV</sequence>
<keyword evidence="4" id="KW-1185">Reference proteome</keyword>
<evidence type="ECO:0000259" key="2">
    <source>
        <dbReference type="Pfam" id="PF22893"/>
    </source>
</evidence>
<organism evidence="3 4">
    <name type="scientific">Lachnellula cervina</name>
    <dbReference type="NCBI Taxonomy" id="1316786"/>
    <lineage>
        <taxon>Eukaryota</taxon>
        <taxon>Fungi</taxon>
        <taxon>Dikarya</taxon>
        <taxon>Ascomycota</taxon>
        <taxon>Pezizomycotina</taxon>
        <taxon>Leotiomycetes</taxon>
        <taxon>Helotiales</taxon>
        <taxon>Lachnaceae</taxon>
        <taxon>Lachnellula</taxon>
    </lineage>
</organism>
<protein>
    <submittedName>
        <fullName evidence="3">Uncharacterized protein</fullName>
    </submittedName>
</protein>
<dbReference type="PANTHER" id="PTHR38886">
    <property type="entry name" value="SESA DOMAIN-CONTAINING PROTEIN"/>
    <property type="match status" value="1"/>
</dbReference>
<dbReference type="EMBL" id="QGMG01000425">
    <property type="protein sequence ID" value="TVY53683.1"/>
    <property type="molecule type" value="Genomic_DNA"/>
</dbReference>
<gene>
    <name evidence="3" type="ORF">LCER1_G004142</name>
</gene>
<proteinExistence type="predicted"/>
<name>A0A7D8YLV9_9HELO</name>
<dbReference type="AlphaFoldDB" id="A0A7D8YLV9"/>
<dbReference type="InterPro" id="IPR031348">
    <property type="entry name" value="PigL_N"/>
</dbReference>
<evidence type="ECO:0000313" key="3">
    <source>
        <dbReference type="EMBL" id="TVY53683.1"/>
    </source>
</evidence>
<feature type="domain" description="Azaphilone pigments biosynthesis cluster protein L N-terminal" evidence="1">
    <location>
        <begin position="18"/>
        <end position="162"/>
    </location>
</feature>
<accession>A0A7D8YLV9</accession>
<evidence type="ECO:0000313" key="4">
    <source>
        <dbReference type="Proteomes" id="UP000481288"/>
    </source>
</evidence>
<feature type="domain" description="Ubiquitin-like" evidence="2">
    <location>
        <begin position="195"/>
        <end position="273"/>
    </location>
</feature>